<dbReference type="GO" id="GO:0020037">
    <property type="term" value="F:heme binding"/>
    <property type="evidence" value="ECO:0007669"/>
    <property type="project" value="InterPro"/>
</dbReference>
<accession>A0A2D2D5V2</accession>
<organism evidence="2 3">
    <name type="scientific">Methylosinus trichosporium (strain ATCC 35070 / NCIMB 11131 / UNIQEM 75 / OB3b)</name>
    <dbReference type="NCBI Taxonomy" id="595536"/>
    <lineage>
        <taxon>Bacteria</taxon>
        <taxon>Pseudomonadati</taxon>
        <taxon>Pseudomonadota</taxon>
        <taxon>Alphaproteobacteria</taxon>
        <taxon>Hyphomicrobiales</taxon>
        <taxon>Methylocystaceae</taxon>
        <taxon>Methylosinus</taxon>
    </lineage>
</organism>
<reference evidence="3" key="1">
    <citation type="submission" date="2017-10" db="EMBL/GenBank/DDBJ databases">
        <title>Completed PacBio SMRT sequence of Methylosinus trichosporium OB3b reveals presence of a third large plasmid.</title>
        <authorList>
            <person name="Charles T.C."/>
            <person name="Lynch M.D.J."/>
            <person name="Heil J.R."/>
            <person name="Cheng J."/>
        </authorList>
    </citation>
    <scope>NUCLEOTIDE SEQUENCE [LARGE SCALE GENOMIC DNA]</scope>
    <source>
        <strain evidence="3">OB3b</strain>
    </source>
</reference>
<evidence type="ECO:0000313" key="3">
    <source>
        <dbReference type="Proteomes" id="UP000230709"/>
    </source>
</evidence>
<keyword evidence="3" id="KW-1185">Reference proteome</keyword>
<dbReference type="STRING" id="595536.GCA_000178815_02293"/>
<sequence length="159" mass="17398">MSVGTAARAEPPGDPTAVKEVDGKFFDKNGDPTYKVQDDGTVDWYTFSGYRRYHAECHVCHGPNAEGSTYAPALKNSVKNFNYAEFYGIVVSGRENKVAGNDSVMPAFADNKNAMCYIDDLYIYLRARSTEAVGRGRPEKKAAKPATFTEAEAKCMSGN</sequence>
<dbReference type="NCBIfam" id="TIGR03874">
    <property type="entry name" value="4cys_cytochr"/>
    <property type="match status" value="1"/>
</dbReference>
<dbReference type="Proteomes" id="UP000230709">
    <property type="component" value="Chromosome"/>
</dbReference>
<dbReference type="KEGG" id="mtw:CQW49_14390"/>
<feature type="region of interest" description="Disordered" evidence="1">
    <location>
        <begin position="1"/>
        <end position="22"/>
    </location>
</feature>
<gene>
    <name evidence="2" type="ORF">CQW49_14390</name>
</gene>
<dbReference type="EMBL" id="CP023737">
    <property type="protein sequence ID" value="ATQ70400.1"/>
    <property type="molecule type" value="Genomic_DNA"/>
</dbReference>
<dbReference type="GO" id="GO:0009055">
    <property type="term" value="F:electron transfer activity"/>
    <property type="evidence" value="ECO:0007669"/>
    <property type="project" value="InterPro"/>
</dbReference>
<evidence type="ECO:0000313" key="2">
    <source>
        <dbReference type="EMBL" id="ATQ70400.1"/>
    </source>
</evidence>
<name>A0A2D2D5V2_METT3</name>
<dbReference type="InterPro" id="IPR036909">
    <property type="entry name" value="Cyt_c-like_dom_sf"/>
</dbReference>
<dbReference type="Gene3D" id="1.10.760.10">
    <property type="entry name" value="Cytochrome c-like domain"/>
    <property type="match status" value="1"/>
</dbReference>
<proteinExistence type="predicted"/>
<dbReference type="InterPro" id="IPR022411">
    <property type="entry name" value="C-typ_cyt_methanol_metab-rel"/>
</dbReference>
<dbReference type="SUPFAM" id="SSF46626">
    <property type="entry name" value="Cytochrome c"/>
    <property type="match status" value="1"/>
</dbReference>
<evidence type="ECO:0000256" key="1">
    <source>
        <dbReference type="SAM" id="MobiDB-lite"/>
    </source>
</evidence>
<protein>
    <submittedName>
        <fullName evidence="2">C-type cytochrome, methanol metabolism-related</fullName>
    </submittedName>
</protein>
<dbReference type="AlphaFoldDB" id="A0A2D2D5V2"/>